<dbReference type="Pfam" id="PF00571">
    <property type="entry name" value="CBS"/>
    <property type="match status" value="2"/>
</dbReference>
<keyword evidence="3 7" id="KW-0129">CBS domain</keyword>
<feature type="site" description="Catalytically relevant" evidence="6">
    <location>
        <position position="143"/>
    </location>
</feature>
<feature type="domain" description="CBS" evidence="8">
    <location>
        <begin position="268"/>
        <end position="325"/>
    </location>
</feature>
<accession>A0A1G5ALP0</accession>
<dbReference type="RefSeq" id="WP_092207533.1">
    <property type="nucleotide sequence ID" value="NZ_FMUX01000001.1"/>
</dbReference>
<dbReference type="GO" id="GO:0046872">
    <property type="term" value="F:metal ion binding"/>
    <property type="evidence" value="ECO:0007669"/>
    <property type="project" value="UniProtKB-KW"/>
</dbReference>
<dbReference type="GO" id="GO:0097367">
    <property type="term" value="F:carbohydrate derivative binding"/>
    <property type="evidence" value="ECO:0007669"/>
    <property type="project" value="InterPro"/>
</dbReference>
<dbReference type="GO" id="GO:0005975">
    <property type="term" value="P:carbohydrate metabolic process"/>
    <property type="evidence" value="ECO:0007669"/>
    <property type="project" value="InterPro"/>
</dbReference>
<evidence type="ECO:0000313" key="10">
    <source>
        <dbReference type="EMBL" id="SCX78813.1"/>
    </source>
</evidence>
<dbReference type="PROSITE" id="PS51464">
    <property type="entry name" value="SIS"/>
    <property type="match status" value="1"/>
</dbReference>
<evidence type="ECO:0000256" key="4">
    <source>
        <dbReference type="PIRNR" id="PIRNR004692"/>
    </source>
</evidence>
<evidence type="ECO:0000256" key="6">
    <source>
        <dbReference type="PIRSR" id="PIRSR004692-3"/>
    </source>
</evidence>
<evidence type="ECO:0000259" key="9">
    <source>
        <dbReference type="PROSITE" id="PS51464"/>
    </source>
</evidence>
<dbReference type="InterPro" id="IPR046348">
    <property type="entry name" value="SIS_dom_sf"/>
</dbReference>
<comment type="similarity">
    <text evidence="1 4">Belongs to the SIS family. GutQ/KpsF subfamily.</text>
</comment>
<dbReference type="InterPro" id="IPR046342">
    <property type="entry name" value="CBS_dom_sf"/>
</dbReference>
<dbReference type="AlphaFoldDB" id="A0A1G5ALP0"/>
<evidence type="ECO:0000256" key="3">
    <source>
        <dbReference type="ARBA" id="ARBA00023122"/>
    </source>
</evidence>
<dbReference type="CDD" id="cd05014">
    <property type="entry name" value="SIS_Kpsf"/>
    <property type="match status" value="1"/>
</dbReference>
<feature type="domain" description="SIS" evidence="9">
    <location>
        <begin position="32"/>
        <end position="175"/>
    </location>
</feature>
<dbReference type="Gene3D" id="3.40.50.10490">
    <property type="entry name" value="Glucose-6-phosphate isomerase like protein, domain 1"/>
    <property type="match status" value="1"/>
</dbReference>
<dbReference type="STRING" id="419481.SAMN05216233_101289"/>
<name>A0A1G5ALP0_9BACT</name>
<feature type="site" description="Catalytically relevant" evidence="6">
    <location>
        <position position="184"/>
    </location>
</feature>
<dbReference type="OrthoDB" id="9762536at2"/>
<dbReference type="PANTHER" id="PTHR42745:SF1">
    <property type="entry name" value="ARABINOSE 5-PHOSPHATE ISOMERASE KDSD"/>
    <property type="match status" value="1"/>
</dbReference>
<evidence type="ECO:0000256" key="5">
    <source>
        <dbReference type="PIRSR" id="PIRSR004692-2"/>
    </source>
</evidence>
<protein>
    <submittedName>
        <fullName evidence="10">Arabinose-5-phosphate isomerase</fullName>
    </submittedName>
</protein>
<feature type="site" description="Catalytically relevant" evidence="6">
    <location>
        <position position="50"/>
    </location>
</feature>
<keyword evidence="5" id="KW-0862">Zinc</keyword>
<dbReference type="SMART" id="SM00116">
    <property type="entry name" value="CBS"/>
    <property type="match status" value="2"/>
</dbReference>
<keyword evidence="5" id="KW-0479">Metal-binding</keyword>
<evidence type="ECO:0000256" key="1">
    <source>
        <dbReference type="ARBA" id="ARBA00008165"/>
    </source>
</evidence>
<dbReference type="InterPro" id="IPR050986">
    <property type="entry name" value="GutQ/KpsF_isomerases"/>
</dbReference>
<evidence type="ECO:0000256" key="2">
    <source>
        <dbReference type="ARBA" id="ARBA00022737"/>
    </source>
</evidence>
<dbReference type="InterPro" id="IPR004800">
    <property type="entry name" value="KdsD/KpsF-type"/>
</dbReference>
<evidence type="ECO:0000256" key="7">
    <source>
        <dbReference type="PROSITE-ProRule" id="PRU00703"/>
    </source>
</evidence>
<reference evidence="10 11" key="1">
    <citation type="submission" date="2016-10" db="EMBL/GenBank/DDBJ databases">
        <authorList>
            <person name="de Groot N.N."/>
        </authorList>
    </citation>
    <scope>NUCLEOTIDE SEQUENCE [LARGE SCALE GENOMIC DNA]</scope>
    <source>
        <strain evidence="10 11">AA1</strain>
    </source>
</reference>
<gene>
    <name evidence="10" type="ORF">SAMN05216233_101289</name>
</gene>
<feature type="domain" description="CBS" evidence="8">
    <location>
        <begin position="201"/>
        <end position="260"/>
    </location>
</feature>
<dbReference type="Pfam" id="PF01380">
    <property type="entry name" value="SIS"/>
    <property type="match status" value="1"/>
</dbReference>
<dbReference type="PANTHER" id="PTHR42745">
    <property type="match status" value="1"/>
</dbReference>
<dbReference type="GO" id="GO:0019146">
    <property type="term" value="F:arabinose-5-phosphate isomerase activity"/>
    <property type="evidence" value="ECO:0007669"/>
    <property type="project" value="UniProtKB-ARBA"/>
</dbReference>
<feature type="site" description="Catalytically relevant" evidence="6">
    <location>
        <position position="102"/>
    </location>
</feature>
<organism evidence="10 11">
    <name type="scientific">Desulfoluna spongiiphila</name>
    <dbReference type="NCBI Taxonomy" id="419481"/>
    <lineage>
        <taxon>Bacteria</taxon>
        <taxon>Pseudomonadati</taxon>
        <taxon>Thermodesulfobacteriota</taxon>
        <taxon>Desulfobacteria</taxon>
        <taxon>Desulfobacterales</taxon>
        <taxon>Desulfolunaceae</taxon>
        <taxon>Desulfoluna</taxon>
    </lineage>
</organism>
<dbReference type="FunFam" id="3.40.50.10490:FF:000011">
    <property type="entry name" value="Arabinose 5-phosphate isomerase"/>
    <property type="match status" value="1"/>
</dbReference>
<feature type="binding site" evidence="5">
    <location>
        <position position="73"/>
    </location>
    <ligand>
        <name>Zn(2+)</name>
        <dbReference type="ChEBI" id="CHEBI:29105"/>
    </ligand>
</feature>
<dbReference type="EMBL" id="FMUX01000001">
    <property type="protein sequence ID" value="SCX78813.1"/>
    <property type="molecule type" value="Genomic_DNA"/>
</dbReference>
<keyword evidence="11" id="KW-1185">Reference proteome</keyword>
<evidence type="ECO:0000259" key="8">
    <source>
        <dbReference type="PROSITE" id="PS51371"/>
    </source>
</evidence>
<sequence>MNRIEQAAEVIRTEADALLNLTHRLDDNFDKAVTAILESEGRVVITGIGKSGLIGRKIAATLSSTGTRAVFMHPVEAMHGDLGMVSPRDVVLAISNSGETIELNHLLPSIKALGCPVVAFTGNPKSTLGQHADLVIDTGVEKEACPLGLAPTSSTTAQLAMGDALSVVLIDAKGFQPDDFKKFHPGGALGQRLSLQVSEMMVTGDKIPLVPASASIGEALTALDALRLGAVFVTGDEGLLLGLLSDGDVRHLMAGEGFDLTRPVSEVMTRSPRSVATTAPAYDALNMMEAHQITVLPATDEQGRVKGLLHLHDILGKGAFQFNGS</sequence>
<dbReference type="NCBIfam" id="TIGR00393">
    <property type="entry name" value="kpsF"/>
    <property type="match status" value="1"/>
</dbReference>
<dbReference type="Gene3D" id="3.10.580.10">
    <property type="entry name" value="CBS-domain"/>
    <property type="match status" value="1"/>
</dbReference>
<dbReference type="InterPro" id="IPR001347">
    <property type="entry name" value="SIS_dom"/>
</dbReference>
<dbReference type="Proteomes" id="UP000198870">
    <property type="component" value="Unassembled WGS sequence"/>
</dbReference>
<keyword evidence="10" id="KW-0413">Isomerase</keyword>
<keyword evidence="2" id="KW-0677">Repeat</keyword>
<dbReference type="PROSITE" id="PS51371">
    <property type="entry name" value="CBS"/>
    <property type="match status" value="2"/>
</dbReference>
<dbReference type="GO" id="GO:1901135">
    <property type="term" value="P:carbohydrate derivative metabolic process"/>
    <property type="evidence" value="ECO:0007669"/>
    <property type="project" value="InterPro"/>
</dbReference>
<dbReference type="InterPro" id="IPR000644">
    <property type="entry name" value="CBS_dom"/>
</dbReference>
<proteinExistence type="inferred from homology"/>
<dbReference type="SUPFAM" id="SSF53697">
    <property type="entry name" value="SIS domain"/>
    <property type="match status" value="1"/>
</dbReference>
<dbReference type="InterPro" id="IPR035474">
    <property type="entry name" value="SIS_Kpsf"/>
</dbReference>
<dbReference type="PIRSF" id="PIRSF004692">
    <property type="entry name" value="KdsD_KpsF"/>
    <property type="match status" value="1"/>
</dbReference>
<evidence type="ECO:0000313" key="11">
    <source>
        <dbReference type="Proteomes" id="UP000198870"/>
    </source>
</evidence>